<reference evidence="2" key="1">
    <citation type="submission" date="2020-10" db="EMBL/GenBank/DDBJ databases">
        <authorList>
            <person name="Gilroy R."/>
        </authorList>
    </citation>
    <scope>NUCLEOTIDE SEQUENCE</scope>
    <source>
        <strain evidence="2">6276</strain>
    </source>
</reference>
<protein>
    <submittedName>
        <fullName evidence="2">Phage antirepressor KilAC domain-containing protein</fullName>
    </submittedName>
</protein>
<feature type="domain" description="Bro-N" evidence="1">
    <location>
        <begin position="1"/>
        <end position="106"/>
    </location>
</feature>
<dbReference type="SMART" id="SM01040">
    <property type="entry name" value="Bro-N"/>
    <property type="match status" value="1"/>
</dbReference>
<gene>
    <name evidence="2" type="ORF">IAC10_12620</name>
</gene>
<dbReference type="PROSITE" id="PS51750">
    <property type="entry name" value="BRO_N"/>
    <property type="match status" value="1"/>
</dbReference>
<name>A0A9D1JNY1_9BACT</name>
<dbReference type="Pfam" id="PF02498">
    <property type="entry name" value="Bro-N"/>
    <property type="match status" value="1"/>
</dbReference>
<dbReference type="Proteomes" id="UP000823928">
    <property type="component" value="Unassembled WGS sequence"/>
</dbReference>
<dbReference type="AlphaFoldDB" id="A0A9D1JNY1"/>
<reference evidence="2" key="2">
    <citation type="journal article" date="2021" name="PeerJ">
        <title>Extensive microbial diversity within the chicken gut microbiome revealed by metagenomics and culture.</title>
        <authorList>
            <person name="Gilroy R."/>
            <person name="Ravi A."/>
            <person name="Getino M."/>
            <person name="Pursley I."/>
            <person name="Horton D.L."/>
            <person name="Alikhan N.F."/>
            <person name="Baker D."/>
            <person name="Gharbi K."/>
            <person name="Hall N."/>
            <person name="Watson M."/>
            <person name="Adriaenssens E.M."/>
            <person name="Foster-Nyarko E."/>
            <person name="Jarju S."/>
            <person name="Secka A."/>
            <person name="Antonio M."/>
            <person name="Oren A."/>
            <person name="Chaudhuri R.R."/>
            <person name="La Ragione R."/>
            <person name="Hildebrand F."/>
            <person name="Pallen M.J."/>
        </authorList>
    </citation>
    <scope>NUCLEOTIDE SEQUENCE</scope>
    <source>
        <strain evidence="2">6276</strain>
    </source>
</reference>
<dbReference type="EMBL" id="DVIU01000258">
    <property type="protein sequence ID" value="HIS37443.1"/>
    <property type="molecule type" value="Genomic_DNA"/>
</dbReference>
<accession>A0A9D1JNY1</accession>
<comment type="caution">
    <text evidence="2">The sequence shown here is derived from an EMBL/GenBank/DDBJ whole genome shotgun (WGS) entry which is preliminary data.</text>
</comment>
<evidence type="ECO:0000313" key="2">
    <source>
        <dbReference type="EMBL" id="HIS37443.1"/>
    </source>
</evidence>
<sequence>MNELRIFNNPEFGSVRTVTISDEPWFIGNDVAKALGYQNGSRDIGRHVDEEDRMEYPFYDGVQTRKVIIINESGIYSMVFGSKLPKAKEFKHWVTAEILPSIRKNGGYIQNQENMTPEQIVANALIVAQKIIDDKDKQIAEMKPKSDYFDSLVDSKLLTTFRDTAKELHIPPKQFTQWLVDRGYIYRDRHNIIKPYEQYRKQGLFKMKDFLTPAGYSNVQTYVTVKGKETFRLLLSMENS</sequence>
<dbReference type="InterPro" id="IPR003497">
    <property type="entry name" value="BRO_N_domain"/>
</dbReference>
<dbReference type="PANTHER" id="PTHR36180:SF2">
    <property type="entry name" value="BRO FAMILY PROTEIN"/>
    <property type="match status" value="1"/>
</dbReference>
<dbReference type="InterPro" id="IPR005039">
    <property type="entry name" value="Ant_C"/>
</dbReference>
<dbReference type="Pfam" id="PF03374">
    <property type="entry name" value="ANT"/>
    <property type="match status" value="1"/>
</dbReference>
<dbReference type="PANTHER" id="PTHR36180">
    <property type="entry name" value="DNA-BINDING PROTEIN-RELATED-RELATED"/>
    <property type="match status" value="1"/>
</dbReference>
<organism evidence="2 3">
    <name type="scientific">Candidatus Scatousia excrementigallinarum</name>
    <dbReference type="NCBI Taxonomy" id="2840935"/>
    <lineage>
        <taxon>Bacteria</taxon>
        <taxon>Candidatus Scatousia</taxon>
    </lineage>
</organism>
<evidence type="ECO:0000259" key="1">
    <source>
        <dbReference type="PROSITE" id="PS51750"/>
    </source>
</evidence>
<dbReference type="GO" id="GO:0003677">
    <property type="term" value="F:DNA binding"/>
    <property type="evidence" value="ECO:0007669"/>
    <property type="project" value="InterPro"/>
</dbReference>
<evidence type="ECO:0000313" key="3">
    <source>
        <dbReference type="Proteomes" id="UP000823928"/>
    </source>
</evidence>
<proteinExistence type="predicted"/>